<dbReference type="InterPro" id="IPR057264">
    <property type="entry name" value="Ribosomal_uL24_C"/>
</dbReference>
<proteinExistence type="inferred from homology"/>
<comment type="caution">
    <text evidence="8">The sequence shown here is derived from an EMBL/GenBank/DDBJ whole genome shotgun (WGS) entry which is preliminary data.</text>
</comment>
<dbReference type="GO" id="GO:0005840">
    <property type="term" value="C:ribosome"/>
    <property type="evidence" value="ECO:0007669"/>
    <property type="project" value="UniProtKB-KW"/>
</dbReference>
<dbReference type="SMART" id="SM00739">
    <property type="entry name" value="KOW"/>
    <property type="match status" value="1"/>
</dbReference>
<sequence length="109" mass="12516">MKIKKEDIVLIISGKDKNKRGKVLRVFSDEGRVLVEGINLRKKHQKPRKAKEKGQIMEMPAPISVSNIKVVCPKCGQVARIGYKEKVKEGDKKREKKKSRICKKCKMEI</sequence>
<dbReference type="SUPFAM" id="SSF50104">
    <property type="entry name" value="Translation proteins SH3-like domain"/>
    <property type="match status" value="1"/>
</dbReference>
<evidence type="ECO:0000256" key="4">
    <source>
        <dbReference type="ARBA" id="ARBA00035206"/>
    </source>
</evidence>
<dbReference type="InterPro" id="IPR008991">
    <property type="entry name" value="Translation_prot_SH3-like_sf"/>
</dbReference>
<dbReference type="Proteomes" id="UP000229976">
    <property type="component" value="Unassembled WGS sequence"/>
</dbReference>
<keyword evidence="3 5" id="KW-0687">Ribonucleoprotein</keyword>
<dbReference type="InterPro" id="IPR003256">
    <property type="entry name" value="Ribosomal_uL24"/>
</dbReference>
<protein>
    <recommendedName>
        <fullName evidence="4 5">Large ribosomal subunit protein uL24</fullName>
    </recommendedName>
</protein>
<keyword evidence="5" id="KW-0694">RNA-binding</keyword>
<evidence type="ECO:0000259" key="7">
    <source>
        <dbReference type="SMART" id="SM00739"/>
    </source>
</evidence>
<comment type="similarity">
    <text evidence="1 5 6">Belongs to the universal ribosomal protein uL24 family.</text>
</comment>
<organism evidence="8 9">
    <name type="scientific">Candidatus Nealsonbacteria bacterium CG23_combo_of_CG06-09_8_20_14_all_39_17</name>
    <dbReference type="NCBI Taxonomy" id="1974722"/>
    <lineage>
        <taxon>Bacteria</taxon>
        <taxon>Candidatus Nealsoniibacteriota</taxon>
    </lineage>
</organism>
<name>A0A2G9YTW9_9BACT</name>
<evidence type="ECO:0000313" key="9">
    <source>
        <dbReference type="Proteomes" id="UP000229976"/>
    </source>
</evidence>
<dbReference type="InterPro" id="IPR014722">
    <property type="entry name" value="Rib_uL2_dom2"/>
</dbReference>
<dbReference type="AlphaFoldDB" id="A0A2G9YTW9"/>
<keyword evidence="5" id="KW-0699">rRNA-binding</keyword>
<dbReference type="GO" id="GO:0003735">
    <property type="term" value="F:structural constituent of ribosome"/>
    <property type="evidence" value="ECO:0007669"/>
    <property type="project" value="InterPro"/>
</dbReference>
<dbReference type="Pfam" id="PF00467">
    <property type="entry name" value="KOW"/>
    <property type="match status" value="1"/>
</dbReference>
<comment type="subunit">
    <text evidence="5">Part of the 50S ribosomal subunit.</text>
</comment>
<dbReference type="GO" id="GO:1990904">
    <property type="term" value="C:ribonucleoprotein complex"/>
    <property type="evidence" value="ECO:0007669"/>
    <property type="project" value="UniProtKB-KW"/>
</dbReference>
<dbReference type="Pfam" id="PF17136">
    <property type="entry name" value="ribosomal_L24"/>
    <property type="match status" value="1"/>
</dbReference>
<dbReference type="PANTHER" id="PTHR12903">
    <property type="entry name" value="MITOCHONDRIAL RIBOSOMAL PROTEIN L24"/>
    <property type="match status" value="1"/>
</dbReference>
<comment type="function">
    <text evidence="5">One of the proteins that surrounds the polypeptide exit tunnel on the outside of the subunit.</text>
</comment>
<evidence type="ECO:0000256" key="2">
    <source>
        <dbReference type="ARBA" id="ARBA00022980"/>
    </source>
</evidence>
<evidence type="ECO:0000313" key="8">
    <source>
        <dbReference type="EMBL" id="PIP22670.1"/>
    </source>
</evidence>
<keyword evidence="2 5" id="KW-0689">Ribosomal protein</keyword>
<dbReference type="CDD" id="cd06089">
    <property type="entry name" value="KOW_RPL26"/>
    <property type="match status" value="1"/>
</dbReference>
<dbReference type="HAMAP" id="MF_01326_B">
    <property type="entry name" value="Ribosomal_uL24_B"/>
    <property type="match status" value="1"/>
</dbReference>
<dbReference type="InterPro" id="IPR005825">
    <property type="entry name" value="Ribosomal_uL24_CS"/>
</dbReference>
<dbReference type="InterPro" id="IPR005824">
    <property type="entry name" value="KOW"/>
</dbReference>
<dbReference type="GO" id="GO:0006412">
    <property type="term" value="P:translation"/>
    <property type="evidence" value="ECO:0007669"/>
    <property type="project" value="UniProtKB-UniRule"/>
</dbReference>
<dbReference type="NCBIfam" id="TIGR01079">
    <property type="entry name" value="rplX_bact"/>
    <property type="match status" value="1"/>
</dbReference>
<dbReference type="Gene3D" id="2.30.30.30">
    <property type="match status" value="1"/>
</dbReference>
<comment type="function">
    <text evidence="5">One of two assembly initiator proteins, it binds directly to the 5'-end of the 23S rRNA, where it nucleates assembly of the 50S subunit.</text>
</comment>
<feature type="domain" description="KOW" evidence="7">
    <location>
        <begin position="2"/>
        <end position="29"/>
    </location>
</feature>
<dbReference type="PROSITE" id="PS01108">
    <property type="entry name" value="RIBOSOMAL_L24"/>
    <property type="match status" value="1"/>
</dbReference>
<evidence type="ECO:0000256" key="6">
    <source>
        <dbReference type="RuleBase" id="RU003477"/>
    </source>
</evidence>
<accession>A0A2G9YTW9</accession>
<dbReference type="GO" id="GO:0019843">
    <property type="term" value="F:rRNA binding"/>
    <property type="evidence" value="ECO:0007669"/>
    <property type="project" value="UniProtKB-UniRule"/>
</dbReference>
<gene>
    <name evidence="5" type="primary">rplX</name>
    <name evidence="8" type="ORF">COX37_02705</name>
</gene>
<evidence type="ECO:0000256" key="1">
    <source>
        <dbReference type="ARBA" id="ARBA00010618"/>
    </source>
</evidence>
<dbReference type="EMBL" id="PCRO01000034">
    <property type="protein sequence ID" value="PIP22670.1"/>
    <property type="molecule type" value="Genomic_DNA"/>
</dbReference>
<reference evidence="8 9" key="1">
    <citation type="submission" date="2017-09" db="EMBL/GenBank/DDBJ databases">
        <title>Depth-based differentiation of microbial function through sediment-hosted aquifers and enrichment of novel symbionts in the deep terrestrial subsurface.</title>
        <authorList>
            <person name="Probst A.J."/>
            <person name="Ladd B."/>
            <person name="Jarett J.K."/>
            <person name="Geller-Mcgrath D.E."/>
            <person name="Sieber C.M."/>
            <person name="Emerson J.B."/>
            <person name="Anantharaman K."/>
            <person name="Thomas B.C."/>
            <person name="Malmstrom R."/>
            <person name="Stieglmeier M."/>
            <person name="Klingl A."/>
            <person name="Woyke T."/>
            <person name="Ryan C.M."/>
            <person name="Banfield J.F."/>
        </authorList>
    </citation>
    <scope>NUCLEOTIDE SEQUENCE [LARGE SCALE GENOMIC DNA]</scope>
    <source>
        <strain evidence="8">CG23_combo_of_CG06-09_8_20_14_all_39_17</strain>
    </source>
</reference>
<evidence type="ECO:0000256" key="3">
    <source>
        <dbReference type="ARBA" id="ARBA00023274"/>
    </source>
</evidence>
<dbReference type="InterPro" id="IPR041988">
    <property type="entry name" value="Ribosomal_uL24_KOW"/>
</dbReference>
<evidence type="ECO:0000256" key="5">
    <source>
        <dbReference type="HAMAP-Rule" id="MF_01326"/>
    </source>
</evidence>